<dbReference type="Proteomes" id="UP001589575">
    <property type="component" value="Unassembled WGS sequence"/>
</dbReference>
<keyword evidence="3" id="KW-1185">Reference proteome</keyword>
<evidence type="ECO:0000313" key="2">
    <source>
        <dbReference type="EMBL" id="MFB9071520.1"/>
    </source>
</evidence>
<evidence type="ECO:0000256" key="1">
    <source>
        <dbReference type="SAM" id="MobiDB-lite"/>
    </source>
</evidence>
<accession>A0ABV5FXW3</accession>
<gene>
    <name evidence="2" type="ORF">ACFFX0_10015</name>
</gene>
<dbReference type="EMBL" id="JBHMFI010000001">
    <property type="protein sequence ID" value="MFB9071520.1"/>
    <property type="molecule type" value="Genomic_DNA"/>
</dbReference>
<comment type="caution">
    <text evidence="2">The sequence shown here is derived from an EMBL/GenBank/DDBJ whole genome shotgun (WGS) entry which is preliminary data.</text>
</comment>
<sequence>MREPAFLSLRRPPLMTSRSGRTTRGAVRPGRLRGTPARTTSDRPADPCPSCRRRSPWPCPWPDRPSRGCPVRTAWPCQPRH</sequence>
<protein>
    <submittedName>
        <fullName evidence="2">Uncharacterized protein</fullName>
    </submittedName>
</protein>
<proteinExistence type="predicted"/>
<evidence type="ECO:0000313" key="3">
    <source>
        <dbReference type="Proteomes" id="UP001589575"/>
    </source>
</evidence>
<feature type="region of interest" description="Disordered" evidence="1">
    <location>
        <begin position="1"/>
        <end position="81"/>
    </location>
</feature>
<name>A0ABV5FXW3_9MICC</name>
<reference evidence="2 3" key="1">
    <citation type="submission" date="2024-09" db="EMBL/GenBank/DDBJ databases">
        <authorList>
            <person name="Sun Q."/>
            <person name="Mori K."/>
        </authorList>
    </citation>
    <scope>NUCLEOTIDE SEQUENCE [LARGE SCALE GENOMIC DNA]</scope>
    <source>
        <strain evidence="2 3">CCM 7609</strain>
    </source>
</reference>
<organism evidence="2 3">
    <name type="scientific">Citricoccus parietis</name>
    <dbReference type="NCBI Taxonomy" id="592307"/>
    <lineage>
        <taxon>Bacteria</taxon>
        <taxon>Bacillati</taxon>
        <taxon>Actinomycetota</taxon>
        <taxon>Actinomycetes</taxon>
        <taxon>Micrococcales</taxon>
        <taxon>Micrococcaceae</taxon>
        <taxon>Citricoccus</taxon>
    </lineage>
</organism>